<protein>
    <submittedName>
        <fullName evidence="1">Uncharacterized protein</fullName>
    </submittedName>
</protein>
<dbReference type="EMBL" id="ML208397">
    <property type="protein sequence ID" value="TFK66675.1"/>
    <property type="molecule type" value="Genomic_DNA"/>
</dbReference>
<dbReference type="Proteomes" id="UP000308600">
    <property type="component" value="Unassembled WGS sequence"/>
</dbReference>
<gene>
    <name evidence="1" type="ORF">BDN72DRAFT_916707</name>
</gene>
<sequence>MSSVVIWQPASKRHKMENTSRPPTNPNQGSLNTNGVRISLYRVVEKWKVDEPQNVARYRLRRTPNELRLECGPVTTTPVHACFSEETKWLYASPLLITRTCNLNESIGGCNSILQCSLVSMYIDKAQSTQNFRWRLTPFDYPTVHPIRTESKQGKNDLKYLQMSNSEETIISFDPSWVNVISDPGGLSLCTPGEGKPQLRYTRHFGVGVHELQSPKSSVILGVTNQETFCT</sequence>
<accession>A0ACD3ALV6</accession>
<proteinExistence type="predicted"/>
<name>A0ACD3ALV6_9AGAR</name>
<organism evidence="1 2">
    <name type="scientific">Pluteus cervinus</name>
    <dbReference type="NCBI Taxonomy" id="181527"/>
    <lineage>
        <taxon>Eukaryota</taxon>
        <taxon>Fungi</taxon>
        <taxon>Dikarya</taxon>
        <taxon>Basidiomycota</taxon>
        <taxon>Agaricomycotina</taxon>
        <taxon>Agaricomycetes</taxon>
        <taxon>Agaricomycetidae</taxon>
        <taxon>Agaricales</taxon>
        <taxon>Pluteineae</taxon>
        <taxon>Pluteaceae</taxon>
        <taxon>Pluteus</taxon>
    </lineage>
</organism>
<evidence type="ECO:0000313" key="2">
    <source>
        <dbReference type="Proteomes" id="UP000308600"/>
    </source>
</evidence>
<evidence type="ECO:0000313" key="1">
    <source>
        <dbReference type="EMBL" id="TFK66675.1"/>
    </source>
</evidence>
<reference evidence="1 2" key="1">
    <citation type="journal article" date="2019" name="Nat. Ecol. Evol.">
        <title>Megaphylogeny resolves global patterns of mushroom evolution.</title>
        <authorList>
            <person name="Varga T."/>
            <person name="Krizsan K."/>
            <person name="Foldi C."/>
            <person name="Dima B."/>
            <person name="Sanchez-Garcia M."/>
            <person name="Sanchez-Ramirez S."/>
            <person name="Szollosi G.J."/>
            <person name="Szarkandi J.G."/>
            <person name="Papp V."/>
            <person name="Albert L."/>
            <person name="Andreopoulos W."/>
            <person name="Angelini C."/>
            <person name="Antonin V."/>
            <person name="Barry K.W."/>
            <person name="Bougher N.L."/>
            <person name="Buchanan P."/>
            <person name="Buyck B."/>
            <person name="Bense V."/>
            <person name="Catcheside P."/>
            <person name="Chovatia M."/>
            <person name="Cooper J."/>
            <person name="Damon W."/>
            <person name="Desjardin D."/>
            <person name="Finy P."/>
            <person name="Geml J."/>
            <person name="Haridas S."/>
            <person name="Hughes K."/>
            <person name="Justo A."/>
            <person name="Karasinski D."/>
            <person name="Kautmanova I."/>
            <person name="Kiss B."/>
            <person name="Kocsube S."/>
            <person name="Kotiranta H."/>
            <person name="LaButti K.M."/>
            <person name="Lechner B.E."/>
            <person name="Liimatainen K."/>
            <person name="Lipzen A."/>
            <person name="Lukacs Z."/>
            <person name="Mihaltcheva S."/>
            <person name="Morgado L.N."/>
            <person name="Niskanen T."/>
            <person name="Noordeloos M.E."/>
            <person name="Ohm R.A."/>
            <person name="Ortiz-Santana B."/>
            <person name="Ovrebo C."/>
            <person name="Racz N."/>
            <person name="Riley R."/>
            <person name="Savchenko A."/>
            <person name="Shiryaev A."/>
            <person name="Soop K."/>
            <person name="Spirin V."/>
            <person name="Szebenyi C."/>
            <person name="Tomsovsky M."/>
            <person name="Tulloss R.E."/>
            <person name="Uehling J."/>
            <person name="Grigoriev I.V."/>
            <person name="Vagvolgyi C."/>
            <person name="Papp T."/>
            <person name="Martin F.M."/>
            <person name="Miettinen O."/>
            <person name="Hibbett D.S."/>
            <person name="Nagy L.G."/>
        </authorList>
    </citation>
    <scope>NUCLEOTIDE SEQUENCE [LARGE SCALE GENOMIC DNA]</scope>
    <source>
        <strain evidence="1 2">NL-1719</strain>
    </source>
</reference>
<keyword evidence="2" id="KW-1185">Reference proteome</keyword>